<feature type="domain" description="C2H2-type" evidence="12">
    <location>
        <begin position="1033"/>
        <end position="1055"/>
    </location>
</feature>
<feature type="domain" description="C2H2-type" evidence="12">
    <location>
        <begin position="1002"/>
        <end position="1030"/>
    </location>
</feature>
<dbReference type="PROSITE" id="PS00028">
    <property type="entry name" value="ZINC_FINGER_C2H2_1"/>
    <property type="match status" value="7"/>
</dbReference>
<dbReference type="GO" id="GO:0000978">
    <property type="term" value="F:RNA polymerase II cis-regulatory region sequence-specific DNA binding"/>
    <property type="evidence" value="ECO:0007669"/>
    <property type="project" value="TreeGrafter"/>
</dbReference>
<feature type="region of interest" description="Disordered" evidence="11">
    <location>
        <begin position="160"/>
        <end position="226"/>
    </location>
</feature>
<organism evidence="14 15">
    <name type="scientific">Dinoponera quadriceps</name>
    <name type="common">South American ant</name>
    <dbReference type="NCBI Taxonomy" id="609295"/>
    <lineage>
        <taxon>Eukaryota</taxon>
        <taxon>Metazoa</taxon>
        <taxon>Ecdysozoa</taxon>
        <taxon>Arthropoda</taxon>
        <taxon>Hexapoda</taxon>
        <taxon>Insecta</taxon>
        <taxon>Pterygota</taxon>
        <taxon>Neoptera</taxon>
        <taxon>Endopterygota</taxon>
        <taxon>Hymenoptera</taxon>
        <taxon>Apocrita</taxon>
        <taxon>Aculeata</taxon>
        <taxon>Formicoidea</taxon>
        <taxon>Formicidae</taxon>
        <taxon>Ponerinae</taxon>
        <taxon>Ponerini</taxon>
        <taxon>Dinoponera</taxon>
    </lineage>
</organism>
<dbReference type="SUPFAM" id="SSF57716">
    <property type="entry name" value="Glucocorticoid receptor-like (DNA-binding domain)"/>
    <property type="match status" value="1"/>
</dbReference>
<feature type="binding site" evidence="10">
    <location>
        <position position="21"/>
    </location>
    <ligand>
        <name>Zn(2+)</name>
        <dbReference type="ChEBI" id="CHEBI:29105"/>
    </ligand>
</feature>
<evidence type="ECO:0000259" key="13">
    <source>
        <dbReference type="PROSITE" id="PS51915"/>
    </source>
</evidence>
<evidence type="ECO:0000313" key="14">
    <source>
        <dbReference type="Proteomes" id="UP000515204"/>
    </source>
</evidence>
<dbReference type="KEGG" id="dqu:106750607"/>
<dbReference type="GO" id="GO:0008270">
    <property type="term" value="F:zinc ion binding"/>
    <property type="evidence" value="ECO:0007669"/>
    <property type="project" value="UniProtKB-UniRule"/>
</dbReference>
<feature type="compositionally biased region" description="Basic and acidic residues" evidence="11">
    <location>
        <begin position="303"/>
        <end position="330"/>
    </location>
</feature>
<evidence type="ECO:0000256" key="7">
    <source>
        <dbReference type="ARBA" id="ARBA00023242"/>
    </source>
</evidence>
<dbReference type="RefSeq" id="XP_014486554.1">
    <property type="nucleotide sequence ID" value="XM_014631068.1"/>
</dbReference>
<evidence type="ECO:0000259" key="12">
    <source>
        <dbReference type="PROSITE" id="PS50157"/>
    </source>
</evidence>
<evidence type="ECO:0000256" key="5">
    <source>
        <dbReference type="ARBA" id="ARBA00022833"/>
    </source>
</evidence>
<evidence type="ECO:0000256" key="1">
    <source>
        <dbReference type="ARBA" id="ARBA00004123"/>
    </source>
</evidence>
<reference evidence="15" key="1">
    <citation type="submission" date="2025-08" db="UniProtKB">
        <authorList>
            <consortium name="RefSeq"/>
        </authorList>
    </citation>
    <scope>IDENTIFICATION</scope>
</reference>
<keyword evidence="7" id="KW-0539">Nucleus</keyword>
<evidence type="ECO:0000313" key="15">
    <source>
        <dbReference type="RefSeq" id="XP_014486554.1"/>
    </source>
</evidence>
<keyword evidence="14" id="KW-1185">Reference proteome</keyword>
<keyword evidence="4 9" id="KW-0863">Zinc-finger</keyword>
<dbReference type="SMART" id="SM00355">
    <property type="entry name" value="ZnF_C2H2"/>
    <property type="match status" value="7"/>
</dbReference>
<feature type="domain" description="C2H2-type" evidence="12">
    <location>
        <begin position="786"/>
        <end position="813"/>
    </location>
</feature>
<dbReference type="Pfam" id="PF00096">
    <property type="entry name" value="zf-C2H2"/>
    <property type="match status" value="1"/>
</dbReference>
<dbReference type="Pfam" id="PF07776">
    <property type="entry name" value="zf-AD"/>
    <property type="match status" value="1"/>
</dbReference>
<dbReference type="PANTHER" id="PTHR24388:SF54">
    <property type="entry name" value="PROTEIN ESCARGOT"/>
    <property type="match status" value="1"/>
</dbReference>
<evidence type="ECO:0000256" key="8">
    <source>
        <dbReference type="ARBA" id="ARBA00037948"/>
    </source>
</evidence>
<dbReference type="InterPro" id="IPR012934">
    <property type="entry name" value="Znf_AD"/>
</dbReference>
<dbReference type="SMART" id="SM00868">
    <property type="entry name" value="zf-AD"/>
    <property type="match status" value="1"/>
</dbReference>
<dbReference type="InterPro" id="IPR050527">
    <property type="entry name" value="Snail/Krueppel_Znf"/>
</dbReference>
<keyword evidence="2 10" id="KW-0479">Metal-binding</keyword>
<feature type="binding site" evidence="10">
    <location>
        <position position="18"/>
    </location>
    <ligand>
        <name>Zn(2+)</name>
        <dbReference type="ChEBI" id="CHEBI:29105"/>
    </ligand>
</feature>
<dbReference type="PROSITE" id="PS50157">
    <property type="entry name" value="ZINC_FINGER_C2H2_2"/>
    <property type="match status" value="7"/>
</dbReference>
<dbReference type="Proteomes" id="UP000515204">
    <property type="component" value="Unplaced"/>
</dbReference>
<feature type="compositionally biased region" description="Basic and acidic residues" evidence="11">
    <location>
        <begin position="831"/>
        <end position="842"/>
    </location>
</feature>
<feature type="domain" description="C2H2-type" evidence="12">
    <location>
        <begin position="914"/>
        <end position="941"/>
    </location>
</feature>
<feature type="domain" description="C2H2-type" evidence="12">
    <location>
        <begin position="716"/>
        <end position="743"/>
    </location>
</feature>
<feature type="domain" description="ZAD" evidence="13">
    <location>
        <begin position="16"/>
        <end position="89"/>
    </location>
</feature>
<dbReference type="GO" id="GO:0000981">
    <property type="term" value="F:DNA-binding transcription factor activity, RNA polymerase II-specific"/>
    <property type="evidence" value="ECO:0007669"/>
    <property type="project" value="TreeGrafter"/>
</dbReference>
<dbReference type="GO" id="GO:0005634">
    <property type="term" value="C:nucleus"/>
    <property type="evidence" value="ECO:0007669"/>
    <property type="project" value="UniProtKB-SubCell"/>
</dbReference>
<dbReference type="InterPro" id="IPR036236">
    <property type="entry name" value="Znf_C2H2_sf"/>
</dbReference>
<sequence>MMSAKQNPTNRTSMTERCRICLADNGCMISLRNERVESKLKDLVKCTFVDIKHEENLPAFVCHVCLYKLNMWSEFKERFIQSNKILLGQLQVSEVSDVEIKNPSRDGRNTDGSIKRKRLSENSENAVPEQSDKKKSKTEATSPEIANVERVVGENTLNTVYISDDDDGDDKSTLPKNSDKTLSAANDNKPKENGDERVESKSSVGLTKSRLLPGKRGRAIERRKASTKRWVARKKALLAATGENVSDTDSIASDDAQMSPVQKARAKTNADKEAERQKRIAKVLKNLEMNLTEKYTVLRDGDHIVGDTDSETRKTRLSKELHSKEEKNLLDKQGNVRRTRSSSQEQKENTPMTNDVAEAGRAKKPLPDDGAFTPRLIKSELMIGNDRYIVTSTLIRTGTSRLSKEGLNNVAKDGKNPSADDGVQEKNTDIIDAVQLRRVHPASTNSKSKKFERCLNVDVETTELESLKRVQVELAGFVEHEIKQKLFGTNDSPRKVKRTDNSYGKAYRKLDQQLKGIVGKTIISNVEASLMRGIVTPIKQLHQQSVSSEFIEIAKNSPVYQPIVIVERLNIEREVKLRRTNPYVYALKQAISRNKAAGPFSAISRKRQSVPPKRYLDFNTSALDSDSDDMDEMVRQRSPKTTNAPNLRTYANIAAKQSANNQTPIIKRMDGSVVKAADNNSVAVSVYNVEQNITAHEEKPDYEEAIKIEEAIAENHICGVCGVSFDSRREVEEHVRTHKTSGTENNTITVTRQLQKPKVKRCKRCQTLVDARYVKAHVCSSTPLSHKCYVCNSTFRTEKLLVRHLDSHDHSEFTIENITKLESMKASLSAKSDKEQEPRSEAKSISTENNDVQPDKTTRMGTKLIDDTQEKPKKAYTCFVCDKIFTDEEVLKDHLQKHCDDVSEGEQSNSKEQYQCAICGNTLESDQALEEHVGKHLFDDEDDNPNLISIREQEDIQSKMYQCGQCSEVFDSDILLEMHVQEHEEEVAIAEWEKKRVDTCPYECMLCGEYIDTEEELAEHLDTMHNIRNADAYVCQLCDQPFGTLEELQEHVAIH</sequence>
<dbReference type="PANTHER" id="PTHR24388">
    <property type="entry name" value="ZINC FINGER PROTEIN"/>
    <property type="match status" value="1"/>
</dbReference>
<feature type="domain" description="C2H2-type" evidence="12">
    <location>
        <begin position="876"/>
        <end position="903"/>
    </location>
</feature>
<dbReference type="GeneID" id="106750607"/>
<evidence type="ECO:0000256" key="4">
    <source>
        <dbReference type="ARBA" id="ARBA00022771"/>
    </source>
</evidence>
<evidence type="ECO:0000256" key="2">
    <source>
        <dbReference type="ARBA" id="ARBA00022723"/>
    </source>
</evidence>
<feature type="binding site" evidence="10">
    <location>
        <position position="62"/>
    </location>
    <ligand>
        <name>Zn(2+)</name>
        <dbReference type="ChEBI" id="CHEBI:29105"/>
    </ligand>
</feature>
<dbReference type="InterPro" id="IPR013087">
    <property type="entry name" value="Znf_C2H2_type"/>
</dbReference>
<comment type="subcellular location">
    <subcellularLocation>
        <location evidence="1">Nucleus</location>
    </subcellularLocation>
</comment>
<feature type="region of interest" description="Disordered" evidence="11">
    <location>
        <begin position="101"/>
        <end position="146"/>
    </location>
</feature>
<evidence type="ECO:0000256" key="6">
    <source>
        <dbReference type="ARBA" id="ARBA00023125"/>
    </source>
</evidence>
<name>A0A6P3Y986_DINQU</name>
<feature type="region of interest" description="Disordered" evidence="11">
    <location>
        <begin position="249"/>
        <end position="274"/>
    </location>
</feature>
<evidence type="ECO:0000256" key="9">
    <source>
        <dbReference type="PROSITE-ProRule" id="PRU00042"/>
    </source>
</evidence>
<feature type="compositionally biased region" description="Polar residues" evidence="11">
    <location>
        <begin position="843"/>
        <end position="852"/>
    </location>
</feature>
<proteinExistence type="inferred from homology"/>
<dbReference type="Gene3D" id="3.30.160.60">
    <property type="entry name" value="Classic Zinc Finger"/>
    <property type="match status" value="3"/>
</dbReference>
<feature type="compositionally biased region" description="Basic and acidic residues" evidence="11">
    <location>
        <begin position="358"/>
        <end position="367"/>
    </location>
</feature>
<dbReference type="OrthoDB" id="3437960at2759"/>
<feature type="region of interest" description="Disordered" evidence="11">
    <location>
        <begin position="826"/>
        <end position="858"/>
    </location>
</feature>
<feature type="compositionally biased region" description="Basic and acidic residues" evidence="11">
    <location>
        <begin position="188"/>
        <end position="200"/>
    </location>
</feature>
<dbReference type="Gene3D" id="3.40.1800.20">
    <property type="match status" value="1"/>
</dbReference>
<feature type="binding site" evidence="10">
    <location>
        <position position="65"/>
    </location>
    <ligand>
        <name>Zn(2+)</name>
        <dbReference type="ChEBI" id="CHEBI:29105"/>
    </ligand>
</feature>
<dbReference type="PROSITE" id="PS51915">
    <property type="entry name" value="ZAD"/>
    <property type="match status" value="1"/>
</dbReference>
<dbReference type="AlphaFoldDB" id="A0A6P3Y986"/>
<keyword evidence="5 10" id="KW-0862">Zinc</keyword>
<keyword evidence="6" id="KW-0238">DNA-binding</keyword>
<feature type="domain" description="C2H2-type" evidence="12">
    <location>
        <begin position="961"/>
        <end position="988"/>
    </location>
</feature>
<gene>
    <name evidence="15" type="primary">LOC106750607</name>
</gene>
<accession>A0A6P3Y986</accession>
<feature type="compositionally biased region" description="Basic and acidic residues" evidence="11">
    <location>
        <begin position="170"/>
        <end position="179"/>
    </location>
</feature>
<feature type="compositionally biased region" description="Polar residues" evidence="11">
    <location>
        <begin position="341"/>
        <end position="353"/>
    </location>
</feature>
<comment type="similarity">
    <text evidence="8">Belongs to the snail C2H2-type zinc-finger protein family.</text>
</comment>
<evidence type="ECO:0000256" key="3">
    <source>
        <dbReference type="ARBA" id="ARBA00022737"/>
    </source>
</evidence>
<evidence type="ECO:0000256" key="10">
    <source>
        <dbReference type="PROSITE-ProRule" id="PRU01263"/>
    </source>
</evidence>
<feature type="region of interest" description="Disordered" evidence="11">
    <location>
        <begin position="303"/>
        <end position="371"/>
    </location>
</feature>
<evidence type="ECO:0000256" key="11">
    <source>
        <dbReference type="SAM" id="MobiDB-lite"/>
    </source>
</evidence>
<dbReference type="SUPFAM" id="SSF57667">
    <property type="entry name" value="beta-beta-alpha zinc fingers"/>
    <property type="match status" value="3"/>
</dbReference>
<protein>
    <submittedName>
        <fullName evidence="15">Uncharacterized protein LOC106750607</fullName>
    </submittedName>
</protein>
<keyword evidence="3" id="KW-0677">Repeat</keyword>